<evidence type="ECO:0000313" key="1">
    <source>
        <dbReference type="EMBL" id="OCH85333.1"/>
    </source>
</evidence>
<protein>
    <submittedName>
        <fullName evidence="1">Uncharacterized protein</fullName>
    </submittedName>
</protein>
<gene>
    <name evidence="1" type="ORF">OBBRIDRAFT_740074</name>
</gene>
<name>A0A8E2DK17_9APHY</name>
<evidence type="ECO:0000313" key="2">
    <source>
        <dbReference type="Proteomes" id="UP000250043"/>
    </source>
</evidence>
<organism evidence="1 2">
    <name type="scientific">Obba rivulosa</name>
    <dbReference type="NCBI Taxonomy" id="1052685"/>
    <lineage>
        <taxon>Eukaryota</taxon>
        <taxon>Fungi</taxon>
        <taxon>Dikarya</taxon>
        <taxon>Basidiomycota</taxon>
        <taxon>Agaricomycotina</taxon>
        <taxon>Agaricomycetes</taxon>
        <taxon>Polyporales</taxon>
        <taxon>Gelatoporiaceae</taxon>
        <taxon>Obba</taxon>
    </lineage>
</organism>
<keyword evidence="2" id="KW-1185">Reference proteome</keyword>
<dbReference type="Proteomes" id="UP000250043">
    <property type="component" value="Unassembled WGS sequence"/>
</dbReference>
<accession>A0A8E2DK17</accession>
<reference evidence="1 2" key="1">
    <citation type="submission" date="2016-07" db="EMBL/GenBank/DDBJ databases">
        <title>Draft genome of the white-rot fungus Obba rivulosa 3A-2.</title>
        <authorList>
            <consortium name="DOE Joint Genome Institute"/>
            <person name="Miettinen O."/>
            <person name="Riley R."/>
            <person name="Acob R."/>
            <person name="Barry K."/>
            <person name="Cullen D."/>
            <person name="De Vries R."/>
            <person name="Hainaut M."/>
            <person name="Hatakka A."/>
            <person name="Henrissat B."/>
            <person name="Hilden K."/>
            <person name="Kuo R."/>
            <person name="Labutti K."/>
            <person name="Lipzen A."/>
            <person name="Makela M.R."/>
            <person name="Sandor L."/>
            <person name="Spatafora J.W."/>
            <person name="Grigoriev I.V."/>
            <person name="Hibbett D.S."/>
        </authorList>
    </citation>
    <scope>NUCLEOTIDE SEQUENCE [LARGE SCALE GENOMIC DNA]</scope>
    <source>
        <strain evidence="1 2">3A-2</strain>
    </source>
</reference>
<dbReference type="InterPro" id="IPR041078">
    <property type="entry name" value="Plavaka"/>
</dbReference>
<proteinExistence type="predicted"/>
<feature type="non-terminal residue" evidence="1">
    <location>
        <position position="1"/>
    </location>
</feature>
<dbReference type="OrthoDB" id="2798752at2759"/>
<dbReference type="AlphaFoldDB" id="A0A8E2DK17"/>
<dbReference type="EMBL" id="KV722591">
    <property type="protein sequence ID" value="OCH85333.1"/>
    <property type="molecule type" value="Genomic_DNA"/>
</dbReference>
<sequence length="223" mass="26095">ESSMQICLLAEKVKFMMEEDTPLLTIPGIHHQLLMNVVKSIIQNEASSFFHFTPFKYPEERVYFEAYCSDVMLEMYQEVQALPRDKENTMEHAVASLILYSDFTHLTNFGMVVCWPVYLFLGNQSKYEHARPTLNLYHYVAYIPTLPDTIQNEYMKQFGKSVTVTVLTHCKHELMHVVMVLVLDAKFPKVYNYGIIVSCSDSISWQFYSKIFAYLANYLEKYI</sequence>
<dbReference type="Pfam" id="PF18759">
    <property type="entry name" value="Plavaka"/>
    <property type="match status" value="1"/>
</dbReference>